<proteinExistence type="predicted"/>
<dbReference type="GeneID" id="59345957"/>
<dbReference type="InterPro" id="IPR036047">
    <property type="entry name" value="F-box-like_dom_sf"/>
</dbReference>
<sequence>MPSPSPGTLSSASIPIPLEIIQHILCFCDRQTLHAASLVAHHFLDASQRELFSELKLRRASAVELKRLSSVLVNSPHIASYVRVLSLSLDLDHFTEISLILQALTSLTAISLNWHGSNWETLDEREKVATITVLGRSTLTIVTVTSLRFKTASALVSMLCSLGPNVQSLSLIRVQQENETSPATSLSTAPKDHNSLAPLTSQFRPGISTLKLPNGIPHGFLLWLRNHADPSHIQTLVVPLWSQIDGSFQQLLRATVNLQHLTLSTNRLSVLWPTAGANLNNVSRLASLTFESRFDEIEEKEGGLPVYNPLVDLCSLLRRTHTLPQLTKLTVRMVYACTDPMWYFHQPGADLNSLLSEPVASHIKSVLIVYEWSLGSGAKPQDDIYNKDALRKDFAEFLQRGTLSFGEP</sequence>
<protein>
    <recommendedName>
        <fullName evidence="3">F-box domain-containing protein</fullName>
    </recommendedName>
</protein>
<organism evidence="1 2">
    <name type="scientific">Mycena indigotica</name>
    <dbReference type="NCBI Taxonomy" id="2126181"/>
    <lineage>
        <taxon>Eukaryota</taxon>
        <taxon>Fungi</taxon>
        <taxon>Dikarya</taxon>
        <taxon>Basidiomycota</taxon>
        <taxon>Agaricomycotina</taxon>
        <taxon>Agaricomycetes</taxon>
        <taxon>Agaricomycetidae</taxon>
        <taxon>Agaricales</taxon>
        <taxon>Marasmiineae</taxon>
        <taxon>Mycenaceae</taxon>
        <taxon>Mycena</taxon>
    </lineage>
</organism>
<keyword evidence="2" id="KW-1185">Reference proteome</keyword>
<evidence type="ECO:0008006" key="3">
    <source>
        <dbReference type="Google" id="ProtNLM"/>
    </source>
</evidence>
<dbReference type="Proteomes" id="UP000636479">
    <property type="component" value="Unassembled WGS sequence"/>
</dbReference>
<dbReference type="RefSeq" id="XP_037219085.1">
    <property type="nucleotide sequence ID" value="XM_037363441.1"/>
</dbReference>
<dbReference type="SUPFAM" id="SSF81383">
    <property type="entry name" value="F-box domain"/>
    <property type="match status" value="1"/>
</dbReference>
<gene>
    <name evidence="1" type="ORF">MIND_00672500</name>
</gene>
<name>A0A8H6SJY5_9AGAR</name>
<dbReference type="EMBL" id="JACAZF010000006">
    <property type="protein sequence ID" value="KAF7301085.1"/>
    <property type="molecule type" value="Genomic_DNA"/>
</dbReference>
<comment type="caution">
    <text evidence="1">The sequence shown here is derived from an EMBL/GenBank/DDBJ whole genome shotgun (WGS) entry which is preliminary data.</text>
</comment>
<reference evidence="1" key="1">
    <citation type="submission" date="2020-05" db="EMBL/GenBank/DDBJ databases">
        <title>Mycena genomes resolve the evolution of fungal bioluminescence.</title>
        <authorList>
            <person name="Tsai I.J."/>
        </authorList>
    </citation>
    <scope>NUCLEOTIDE SEQUENCE</scope>
    <source>
        <strain evidence="1">171206Taipei</strain>
    </source>
</reference>
<accession>A0A8H6SJY5</accession>
<dbReference type="AlphaFoldDB" id="A0A8H6SJY5"/>
<dbReference type="OrthoDB" id="2831624at2759"/>
<evidence type="ECO:0000313" key="1">
    <source>
        <dbReference type="EMBL" id="KAF7301085.1"/>
    </source>
</evidence>
<evidence type="ECO:0000313" key="2">
    <source>
        <dbReference type="Proteomes" id="UP000636479"/>
    </source>
</evidence>